<dbReference type="Pfam" id="PF00067">
    <property type="entry name" value="p450"/>
    <property type="match status" value="1"/>
</dbReference>
<evidence type="ECO:0000256" key="3">
    <source>
        <dbReference type="ARBA" id="ARBA00004174"/>
    </source>
</evidence>
<evidence type="ECO:0000256" key="2">
    <source>
        <dbReference type="ARBA" id="ARBA00003690"/>
    </source>
</evidence>
<evidence type="ECO:0000256" key="12">
    <source>
        <dbReference type="ARBA" id="ARBA00023033"/>
    </source>
</evidence>
<dbReference type="GO" id="GO:0016705">
    <property type="term" value="F:oxidoreductase activity, acting on paired donors, with incorporation or reduction of molecular oxygen"/>
    <property type="evidence" value="ECO:0007669"/>
    <property type="project" value="InterPro"/>
</dbReference>
<reference evidence="17" key="1">
    <citation type="submission" date="2025-08" db="UniProtKB">
        <authorList>
            <consortium name="RefSeq"/>
        </authorList>
    </citation>
    <scope>IDENTIFICATION</scope>
</reference>
<dbReference type="RefSeq" id="XP_026729389.1">
    <property type="nucleotide sequence ID" value="XM_026873588.1"/>
</dbReference>
<dbReference type="GO" id="GO:0020037">
    <property type="term" value="F:heme binding"/>
    <property type="evidence" value="ECO:0007669"/>
    <property type="project" value="InterPro"/>
</dbReference>
<evidence type="ECO:0000256" key="1">
    <source>
        <dbReference type="ARBA" id="ARBA00001971"/>
    </source>
</evidence>
<dbReference type="PRINTS" id="PR00385">
    <property type="entry name" value="P450"/>
</dbReference>
<dbReference type="GeneID" id="113495024"/>
<evidence type="ECO:0000256" key="15">
    <source>
        <dbReference type="RuleBase" id="RU000461"/>
    </source>
</evidence>
<evidence type="ECO:0000256" key="5">
    <source>
        <dbReference type="ARBA" id="ARBA00010617"/>
    </source>
</evidence>
<dbReference type="InterPro" id="IPR017972">
    <property type="entry name" value="Cyt_P450_CS"/>
</dbReference>
<gene>
    <name evidence="17" type="primary">LOC113495024</name>
</gene>
<evidence type="ECO:0000256" key="4">
    <source>
        <dbReference type="ARBA" id="ARBA00004406"/>
    </source>
</evidence>
<keyword evidence="12 15" id="KW-0503">Monooxygenase</keyword>
<name>A0A7E5VM54_TRINI</name>
<comment type="function">
    <text evidence="2">May be involved in the metabolism of insect hormones and in the breakdown of synthetic insecticides.</text>
</comment>
<comment type="cofactor">
    <cofactor evidence="1 14">
        <name>heme</name>
        <dbReference type="ChEBI" id="CHEBI:30413"/>
    </cofactor>
</comment>
<dbReference type="Gene3D" id="1.10.630.10">
    <property type="entry name" value="Cytochrome P450"/>
    <property type="match status" value="1"/>
</dbReference>
<evidence type="ECO:0000256" key="13">
    <source>
        <dbReference type="ARBA" id="ARBA00023136"/>
    </source>
</evidence>
<dbReference type="InterPro" id="IPR001128">
    <property type="entry name" value="Cyt_P450"/>
</dbReference>
<evidence type="ECO:0000313" key="16">
    <source>
        <dbReference type="Proteomes" id="UP000322000"/>
    </source>
</evidence>
<evidence type="ECO:0000256" key="6">
    <source>
        <dbReference type="ARBA" id="ARBA00022617"/>
    </source>
</evidence>
<evidence type="ECO:0000256" key="14">
    <source>
        <dbReference type="PIRSR" id="PIRSR602401-1"/>
    </source>
</evidence>
<proteinExistence type="inferred from homology"/>
<keyword evidence="11 14" id="KW-0408">Iron</keyword>
<comment type="subcellular location">
    <subcellularLocation>
        <location evidence="4">Endoplasmic reticulum membrane</location>
        <topology evidence="4">Peripheral membrane protein</topology>
    </subcellularLocation>
    <subcellularLocation>
        <location evidence="3">Microsome membrane</location>
        <topology evidence="3">Peripheral membrane protein</topology>
    </subcellularLocation>
</comment>
<dbReference type="InterPro" id="IPR036396">
    <property type="entry name" value="Cyt_P450_sf"/>
</dbReference>
<organism evidence="16 17">
    <name type="scientific">Trichoplusia ni</name>
    <name type="common">Cabbage looper</name>
    <dbReference type="NCBI Taxonomy" id="7111"/>
    <lineage>
        <taxon>Eukaryota</taxon>
        <taxon>Metazoa</taxon>
        <taxon>Ecdysozoa</taxon>
        <taxon>Arthropoda</taxon>
        <taxon>Hexapoda</taxon>
        <taxon>Insecta</taxon>
        <taxon>Pterygota</taxon>
        <taxon>Neoptera</taxon>
        <taxon>Endopterygota</taxon>
        <taxon>Lepidoptera</taxon>
        <taxon>Glossata</taxon>
        <taxon>Ditrysia</taxon>
        <taxon>Noctuoidea</taxon>
        <taxon>Noctuidae</taxon>
        <taxon>Plusiinae</taxon>
        <taxon>Trichoplusia</taxon>
    </lineage>
</organism>
<dbReference type="OrthoDB" id="1372046at2759"/>
<dbReference type="PROSITE" id="PS00086">
    <property type="entry name" value="CYTOCHROME_P450"/>
    <property type="match status" value="1"/>
</dbReference>
<keyword evidence="8" id="KW-0256">Endoplasmic reticulum</keyword>
<keyword evidence="6 14" id="KW-0349">Heme</keyword>
<dbReference type="AlphaFoldDB" id="A0A7E5VM54"/>
<dbReference type="InterPro" id="IPR050196">
    <property type="entry name" value="Cytochrome_P450_Monoox"/>
</dbReference>
<dbReference type="SUPFAM" id="SSF48264">
    <property type="entry name" value="Cytochrome P450"/>
    <property type="match status" value="1"/>
</dbReference>
<comment type="similarity">
    <text evidence="5 15">Belongs to the cytochrome P450 family.</text>
</comment>
<dbReference type="InParanoid" id="A0A7E5VM54"/>
<keyword evidence="16" id="KW-1185">Reference proteome</keyword>
<dbReference type="KEGG" id="tnl:113495024"/>
<keyword evidence="13" id="KW-0472">Membrane</keyword>
<accession>A0A7E5VM54</accession>
<evidence type="ECO:0000313" key="17">
    <source>
        <dbReference type="RefSeq" id="XP_026729389.1"/>
    </source>
</evidence>
<evidence type="ECO:0000256" key="8">
    <source>
        <dbReference type="ARBA" id="ARBA00022824"/>
    </source>
</evidence>
<dbReference type="GO" id="GO:0004497">
    <property type="term" value="F:monooxygenase activity"/>
    <property type="evidence" value="ECO:0007669"/>
    <property type="project" value="UniProtKB-KW"/>
</dbReference>
<dbReference type="PANTHER" id="PTHR24291:SF189">
    <property type="entry name" value="CYTOCHROME P450 4C3-RELATED"/>
    <property type="match status" value="1"/>
</dbReference>
<dbReference type="Proteomes" id="UP000322000">
    <property type="component" value="Chromosome 6"/>
</dbReference>
<evidence type="ECO:0000256" key="11">
    <source>
        <dbReference type="ARBA" id="ARBA00023004"/>
    </source>
</evidence>
<keyword evidence="7 14" id="KW-0479">Metal-binding</keyword>
<dbReference type="InterPro" id="IPR002401">
    <property type="entry name" value="Cyt_P450_E_grp-I"/>
</dbReference>
<evidence type="ECO:0000256" key="9">
    <source>
        <dbReference type="ARBA" id="ARBA00022848"/>
    </source>
</evidence>
<feature type="binding site" description="axial binding residue" evidence="14">
    <location>
        <position position="390"/>
    </location>
    <ligand>
        <name>heme</name>
        <dbReference type="ChEBI" id="CHEBI:30413"/>
    </ligand>
    <ligandPart>
        <name>Fe</name>
        <dbReference type="ChEBI" id="CHEBI:18248"/>
    </ligandPart>
</feature>
<evidence type="ECO:0000256" key="7">
    <source>
        <dbReference type="ARBA" id="ARBA00022723"/>
    </source>
</evidence>
<dbReference type="PANTHER" id="PTHR24291">
    <property type="entry name" value="CYTOCHROME P450 FAMILY 4"/>
    <property type="match status" value="1"/>
</dbReference>
<sequence length="442" mass="50601">MSDWERKVYEYSLRSGGIVTVFIGTHPFYFLSDPNDSLQVANTCLSKPYVYNFAKELYNNGLNTAEESTWKRHRKLLNPAFNIQILNSLLDVFNDQAQRLVAQLATETGKNDIDLETHLSNHFIKTTCHTTLGLSPDDGAIIKDYASATQELYSIYLQRAIKFWLHLQCIFNRCSLKKKHDVLVRTLKDISDEVIYKRKLQIKQDNKKLPKSCDQNSDKFRPLLDRMLDFTGTEDEFADDDIRDHVNTMVGAAYSTSAKSILFTLILVGCHDDVQSKLFKELYEVLGDEGRNLNKFDLQKLVYLEAVIKESLRLYPPVPRVARLNQSEVKLKNFTLRAGSTSVISLHAINRHPMWGADADLFRPERWLDPASLPDNPNAFASFSLGKRNCIGKIQAMMMMKISLAHILLKYSITSTSAELKTQYDLLQSPAMGYKINIQLRR</sequence>
<dbReference type="GO" id="GO:0005506">
    <property type="term" value="F:iron ion binding"/>
    <property type="evidence" value="ECO:0007669"/>
    <property type="project" value="InterPro"/>
</dbReference>
<dbReference type="PRINTS" id="PR00463">
    <property type="entry name" value="EP450I"/>
</dbReference>
<keyword evidence="10 15" id="KW-0560">Oxidoreductase</keyword>
<dbReference type="GO" id="GO:0005789">
    <property type="term" value="C:endoplasmic reticulum membrane"/>
    <property type="evidence" value="ECO:0007669"/>
    <property type="project" value="UniProtKB-SubCell"/>
</dbReference>
<evidence type="ECO:0000256" key="10">
    <source>
        <dbReference type="ARBA" id="ARBA00023002"/>
    </source>
</evidence>
<keyword evidence="9" id="KW-0492">Microsome</keyword>
<protein>
    <submittedName>
        <fullName evidence="17">Cytochrome P450 4C1-like</fullName>
    </submittedName>
</protein>